<dbReference type="SMART" id="SM00248">
    <property type="entry name" value="ANK"/>
    <property type="match status" value="8"/>
</dbReference>
<keyword evidence="1" id="KW-0677">Repeat</keyword>
<organism evidence="4 5">
    <name type="scientific">Ceutorhynchus assimilis</name>
    <name type="common">cabbage seed weevil</name>
    <dbReference type="NCBI Taxonomy" id="467358"/>
    <lineage>
        <taxon>Eukaryota</taxon>
        <taxon>Metazoa</taxon>
        <taxon>Ecdysozoa</taxon>
        <taxon>Arthropoda</taxon>
        <taxon>Hexapoda</taxon>
        <taxon>Insecta</taxon>
        <taxon>Pterygota</taxon>
        <taxon>Neoptera</taxon>
        <taxon>Endopterygota</taxon>
        <taxon>Coleoptera</taxon>
        <taxon>Polyphaga</taxon>
        <taxon>Cucujiformia</taxon>
        <taxon>Curculionidae</taxon>
        <taxon>Ceutorhynchinae</taxon>
        <taxon>Ceutorhynchus</taxon>
    </lineage>
</organism>
<dbReference type="InterPro" id="IPR002110">
    <property type="entry name" value="Ankyrin_rpt"/>
</dbReference>
<dbReference type="Gene3D" id="1.25.40.20">
    <property type="entry name" value="Ankyrin repeat-containing domain"/>
    <property type="match status" value="3"/>
</dbReference>
<dbReference type="Pfam" id="PF00023">
    <property type="entry name" value="Ank"/>
    <property type="match status" value="1"/>
</dbReference>
<feature type="repeat" description="ANK" evidence="3">
    <location>
        <begin position="103"/>
        <end position="135"/>
    </location>
</feature>
<dbReference type="Pfam" id="PF12796">
    <property type="entry name" value="Ank_2"/>
    <property type="match status" value="2"/>
</dbReference>
<dbReference type="Proteomes" id="UP001152799">
    <property type="component" value="Chromosome 5"/>
</dbReference>
<keyword evidence="2 3" id="KW-0040">ANK repeat</keyword>
<dbReference type="OrthoDB" id="3246549at2759"/>
<dbReference type="EMBL" id="OU892281">
    <property type="protein sequence ID" value="CAG9768764.1"/>
    <property type="molecule type" value="Genomic_DNA"/>
</dbReference>
<proteinExistence type="predicted"/>
<dbReference type="PANTHER" id="PTHR24126">
    <property type="entry name" value="ANKYRIN REPEAT, PH AND SEC7 DOMAIN CONTAINING PROTEIN SECG-RELATED"/>
    <property type="match status" value="1"/>
</dbReference>
<evidence type="ECO:0000256" key="2">
    <source>
        <dbReference type="ARBA" id="ARBA00023043"/>
    </source>
</evidence>
<feature type="repeat" description="ANK" evidence="3">
    <location>
        <begin position="136"/>
        <end position="168"/>
    </location>
</feature>
<reference evidence="4" key="1">
    <citation type="submission" date="2022-01" db="EMBL/GenBank/DDBJ databases">
        <authorList>
            <person name="King R."/>
        </authorList>
    </citation>
    <scope>NUCLEOTIDE SEQUENCE</scope>
</reference>
<feature type="repeat" description="ANK" evidence="3">
    <location>
        <begin position="555"/>
        <end position="590"/>
    </location>
</feature>
<name>A0A9N9MU79_9CUCU</name>
<sequence>MPVLRPRWIGERAARLNNIFRNSLNDQVLTEINAGADSLSLTTQKALERCAPEIRQEIVNRQSLLYRACEKGQIKIVQYLIETCGADIEQHGIYSIQQDRSVHIVTPLWCAAVSGDLKMMELLLKAGADVNAASDSGSTPLRSACFMSHIDVVKLLLVHGANINQTNFNGGTCLINSVQSPELCNFLLENGANINAYDIQGKTALHYAIQEHRLDTTKILLDNGADPSAETRYGDDALQMACLTATSPIFEYLTSNISYEPERLANAHELIGASFLDVKTDVSVCLNHWGIALRIRHENGLYPKVPALLPQIEAYRNQKEFETVEELSALEGNMVNIRTHSLLVTERVLGTQHRDTMQRLMFQGAAYADQMRYQHCIDLWSRALHIRVERDSILSSDSQFIVKALVMIMVDYHVKSLQEGIDNMDKRRNDIVETFKLICMHILWAKPLLQIRPQLDEQLHTYEKTLRYLIYLIHLLIETAKTEANQNEVKRMLTILLKENVRCFMTGNSLLHFVVLSSHSTIEHSLPQTNRRVARDMIAKILLQCGNNVNATNHQGCTPLHVATSRKRYYSPELVTVLLDFGAHLDQVDGHGFTAVNVLRFKNHQHSSLINCTSLKCLCATKIVKSKIPYEGQLPFTLEQFMKLHKRRPIFQVFSN</sequence>
<evidence type="ECO:0000313" key="4">
    <source>
        <dbReference type="EMBL" id="CAG9768764.1"/>
    </source>
</evidence>
<protein>
    <submittedName>
        <fullName evidence="4">Uncharacterized protein</fullName>
    </submittedName>
</protein>
<dbReference type="InterPro" id="IPR036770">
    <property type="entry name" value="Ankyrin_rpt-contain_sf"/>
</dbReference>
<evidence type="ECO:0000256" key="3">
    <source>
        <dbReference type="PROSITE-ProRule" id="PRU00023"/>
    </source>
</evidence>
<accession>A0A9N9MU79</accession>
<dbReference type="PROSITE" id="PS50297">
    <property type="entry name" value="ANK_REP_REGION"/>
    <property type="match status" value="4"/>
</dbReference>
<dbReference type="PROSITE" id="PS50088">
    <property type="entry name" value="ANK_REPEAT"/>
    <property type="match status" value="4"/>
</dbReference>
<gene>
    <name evidence="4" type="ORF">CEUTPL_LOCUS9287</name>
</gene>
<keyword evidence="5" id="KW-1185">Reference proteome</keyword>
<dbReference type="AlphaFoldDB" id="A0A9N9MU79"/>
<dbReference type="SUPFAM" id="SSF48403">
    <property type="entry name" value="Ankyrin repeat"/>
    <property type="match status" value="2"/>
</dbReference>
<evidence type="ECO:0000313" key="5">
    <source>
        <dbReference type="Proteomes" id="UP001152799"/>
    </source>
</evidence>
<evidence type="ECO:0000256" key="1">
    <source>
        <dbReference type="ARBA" id="ARBA00022737"/>
    </source>
</evidence>
<feature type="repeat" description="ANK" evidence="3">
    <location>
        <begin position="200"/>
        <end position="232"/>
    </location>
</feature>